<evidence type="ECO:0000256" key="1">
    <source>
        <dbReference type="SAM" id="MobiDB-lite"/>
    </source>
</evidence>
<gene>
    <name evidence="2" type="ORF">BJ085DRAFT_38563</name>
</gene>
<dbReference type="AlphaFoldDB" id="A0A4P9ZW80"/>
<feature type="region of interest" description="Disordered" evidence="1">
    <location>
        <begin position="821"/>
        <end position="861"/>
    </location>
</feature>
<feature type="region of interest" description="Disordered" evidence="1">
    <location>
        <begin position="422"/>
        <end position="455"/>
    </location>
</feature>
<dbReference type="EMBL" id="ML002526">
    <property type="protein sequence ID" value="RKP37211.1"/>
    <property type="molecule type" value="Genomic_DNA"/>
</dbReference>
<accession>A0A4P9ZW80</accession>
<dbReference type="STRING" id="215637.A0A4P9ZW80"/>
<feature type="region of interest" description="Disordered" evidence="1">
    <location>
        <begin position="681"/>
        <end position="709"/>
    </location>
</feature>
<feature type="region of interest" description="Disordered" evidence="1">
    <location>
        <begin position="87"/>
        <end position="376"/>
    </location>
</feature>
<feature type="region of interest" description="Disordered" evidence="1">
    <location>
        <begin position="775"/>
        <end position="800"/>
    </location>
</feature>
<proteinExistence type="predicted"/>
<feature type="region of interest" description="Disordered" evidence="1">
    <location>
        <begin position="569"/>
        <end position="591"/>
    </location>
</feature>
<feature type="region of interest" description="Disordered" evidence="1">
    <location>
        <begin position="929"/>
        <end position="952"/>
    </location>
</feature>
<feature type="compositionally biased region" description="Low complexity" evidence="1">
    <location>
        <begin position="569"/>
        <end position="588"/>
    </location>
</feature>
<feature type="non-terminal residue" evidence="2">
    <location>
        <position position="952"/>
    </location>
</feature>
<evidence type="ECO:0000313" key="2">
    <source>
        <dbReference type="EMBL" id="RKP37211.1"/>
    </source>
</evidence>
<evidence type="ECO:0000313" key="3">
    <source>
        <dbReference type="Proteomes" id="UP000268162"/>
    </source>
</evidence>
<sequence length="952" mass="101259">MENKRVVRNVRNREKRRANEKPYSKPANVQKSSSWHTESLPSPMRTGSDTTGQTVLDILKFVSTPIVSRLVRSRRANDQFSVPWNFEGVSAPSSPSPSPTEPGTSQPVDGPELNLEPSQEPSLPVPKPVVVDQPVESEAVPSPPLTDPKLVDVPIHQATSPLPDVPEIKADDKPADLENTQDSLPKADSSRQPPVPGPVSPTPSTSSQSKRRKNKKPIVDGPVTRSRAARESKAPNTQEATPSPPMSPVKPPSPSPPTPIEEPRPPTPDLFAKIPSTPSPVAPVEAHRSRSPTPEAEAEADRPESPGVPIEEAHEPSSPIDSVEASGSPSPAEVSSPYAPSDVATEVLSYPSTPEPVRDATPDSSQGDGIAQSMDEDIRALSSSVMSNSANLRAEGAPVPMLIIEETEVEVVTEVTETREIFGTPKPHWGSDDMRISPEPEPEPVPEPEPSPVRPVTSVDMFVQTEPEDVIPLPQRRVFSRSNSSMLFHSPRPAKLQMSHYSPRSEVLNKTLSRFFDEKGGQPLSRNELQHCLRIMQESADDESAITSPSRVPNSVVPAAQPKRVLEPEVAAPSALPASPEPTAAPSANRRNSLVSIASSTETRYSAALPTVVTGKRQRTQNYLGAGFSSQAKPYQHRVHRYSSAPASARASRGFRPLLPSGSQAFLKSIVTAGQHVDQAPPSVSLDVSDAPPVSQPPPVTQSPTVNPPTVTRSFTFAGSRAAELTSRPQAIPVVASSPPRVAPATPPAQVTTSVAPSASLTSRKLLGIISDLPPVSSPRAKPQWPPVPQSTGYSSPIRTKIGSHRLSPYGRSVPAVASSPMKVASASSTPLKTRIPRPSKPLPSPATFELIRPQDSKPPPSTYDLILETAPEYVKDRVKAAQSGQKFTTPWPVAAAPTLPPAPAGPVPTSNTSSITFSAVAPAPVAFSHSTESSAPAPITPLVASKPSNPF</sequence>
<reference evidence="3" key="1">
    <citation type="journal article" date="2018" name="Nat. Microbiol.">
        <title>Leveraging single-cell genomics to expand the fungal tree of life.</title>
        <authorList>
            <person name="Ahrendt S.R."/>
            <person name="Quandt C.A."/>
            <person name="Ciobanu D."/>
            <person name="Clum A."/>
            <person name="Salamov A."/>
            <person name="Andreopoulos B."/>
            <person name="Cheng J.F."/>
            <person name="Woyke T."/>
            <person name="Pelin A."/>
            <person name="Henrissat B."/>
            <person name="Reynolds N.K."/>
            <person name="Benny G.L."/>
            <person name="Smith M.E."/>
            <person name="James T.Y."/>
            <person name="Grigoriev I.V."/>
        </authorList>
    </citation>
    <scope>NUCLEOTIDE SEQUENCE [LARGE SCALE GENOMIC DNA]</scope>
    <source>
        <strain evidence="3">RSA 468</strain>
    </source>
</reference>
<organism evidence="2 3">
    <name type="scientific">Dimargaris cristalligena</name>
    <dbReference type="NCBI Taxonomy" id="215637"/>
    <lineage>
        <taxon>Eukaryota</taxon>
        <taxon>Fungi</taxon>
        <taxon>Fungi incertae sedis</taxon>
        <taxon>Zoopagomycota</taxon>
        <taxon>Kickxellomycotina</taxon>
        <taxon>Dimargaritomycetes</taxon>
        <taxon>Dimargaritales</taxon>
        <taxon>Dimargaritaceae</taxon>
        <taxon>Dimargaris</taxon>
    </lineage>
</organism>
<feature type="compositionally biased region" description="Pro residues" evidence="1">
    <location>
        <begin position="242"/>
        <end position="268"/>
    </location>
</feature>
<feature type="compositionally biased region" description="Low complexity" evidence="1">
    <location>
        <begin position="748"/>
        <end position="757"/>
    </location>
</feature>
<name>A0A4P9ZW80_9FUNG</name>
<keyword evidence="3" id="KW-1185">Reference proteome</keyword>
<feature type="compositionally biased region" description="Basic and acidic residues" evidence="1">
    <location>
        <begin position="166"/>
        <end position="176"/>
    </location>
</feature>
<feature type="compositionally biased region" description="Polar residues" evidence="1">
    <location>
        <begin position="27"/>
        <end position="51"/>
    </location>
</feature>
<feature type="compositionally biased region" description="Basic and acidic residues" evidence="1">
    <location>
        <begin position="429"/>
        <end position="438"/>
    </location>
</feature>
<protein>
    <submittedName>
        <fullName evidence="2">Uncharacterized protein</fullName>
    </submittedName>
</protein>
<feature type="region of interest" description="Disordered" evidence="1">
    <location>
        <begin position="1"/>
        <end position="51"/>
    </location>
</feature>
<feature type="region of interest" description="Disordered" evidence="1">
    <location>
        <begin position="737"/>
        <end position="757"/>
    </location>
</feature>
<dbReference type="Proteomes" id="UP000268162">
    <property type="component" value="Unassembled WGS sequence"/>
</dbReference>
<feature type="compositionally biased region" description="Basic residues" evidence="1">
    <location>
        <begin position="1"/>
        <end position="16"/>
    </location>
</feature>